<evidence type="ECO:0000256" key="4">
    <source>
        <dbReference type="ARBA" id="ARBA00023136"/>
    </source>
</evidence>
<protein>
    <recommendedName>
        <fullName evidence="6">DUF202 domain-containing protein</fullName>
    </recommendedName>
</protein>
<dbReference type="PANTHER" id="PTHR34187:SF3">
    <property type="entry name" value="DUF DOMAIN PROTEIN (AFU_ORTHOLOGUE AFUA_6G11150)"/>
    <property type="match status" value="1"/>
</dbReference>
<dbReference type="Proteomes" id="UP000490939">
    <property type="component" value="Unassembled WGS sequence"/>
</dbReference>
<proteinExistence type="predicted"/>
<evidence type="ECO:0000313" key="10">
    <source>
        <dbReference type="Proteomes" id="UP000490939"/>
    </source>
</evidence>
<dbReference type="PANTHER" id="PTHR34187">
    <property type="entry name" value="FGR18P"/>
    <property type="match status" value="1"/>
</dbReference>
<evidence type="ECO:0000313" key="8">
    <source>
        <dbReference type="EMBL" id="KAE9994248.1"/>
    </source>
</evidence>
<dbReference type="Pfam" id="PF02656">
    <property type="entry name" value="DUF202"/>
    <property type="match status" value="1"/>
</dbReference>
<feature type="transmembrane region" description="Helical" evidence="5">
    <location>
        <begin position="104"/>
        <end position="126"/>
    </location>
</feature>
<organism evidence="7 9">
    <name type="scientific">Venturia inaequalis</name>
    <name type="common">Apple scab fungus</name>
    <dbReference type="NCBI Taxonomy" id="5025"/>
    <lineage>
        <taxon>Eukaryota</taxon>
        <taxon>Fungi</taxon>
        <taxon>Dikarya</taxon>
        <taxon>Ascomycota</taxon>
        <taxon>Pezizomycotina</taxon>
        <taxon>Dothideomycetes</taxon>
        <taxon>Pleosporomycetidae</taxon>
        <taxon>Venturiales</taxon>
        <taxon>Venturiaceae</taxon>
        <taxon>Venturia</taxon>
    </lineage>
</organism>
<evidence type="ECO:0000256" key="1">
    <source>
        <dbReference type="ARBA" id="ARBA00004127"/>
    </source>
</evidence>
<keyword evidence="3 5" id="KW-1133">Transmembrane helix</keyword>
<reference evidence="7 9" key="1">
    <citation type="submission" date="2018-12" db="EMBL/GenBank/DDBJ databases">
        <title>Venturia inaequalis Genome Resource.</title>
        <authorList>
            <person name="Lichtner F.J."/>
        </authorList>
    </citation>
    <scope>NUCLEOTIDE SEQUENCE [LARGE SCALE GENOMIC DNA]</scope>
    <source>
        <strain evidence="7 9">120213</strain>
        <strain evidence="8 10">DMI_063113</strain>
    </source>
</reference>
<dbReference type="EMBL" id="WNWR01000010">
    <property type="protein sequence ID" value="KAE9994248.1"/>
    <property type="molecule type" value="Genomic_DNA"/>
</dbReference>
<evidence type="ECO:0000256" key="5">
    <source>
        <dbReference type="SAM" id="Phobius"/>
    </source>
</evidence>
<evidence type="ECO:0000256" key="3">
    <source>
        <dbReference type="ARBA" id="ARBA00022989"/>
    </source>
</evidence>
<keyword evidence="2 5" id="KW-0812">Transmembrane</keyword>
<name>A0A8H3UNI0_VENIN</name>
<dbReference type="EMBL" id="WNWS01000256">
    <property type="protein sequence ID" value="KAE9972915.1"/>
    <property type="molecule type" value="Genomic_DNA"/>
</dbReference>
<dbReference type="InterPro" id="IPR052053">
    <property type="entry name" value="IM_YidH-like"/>
</dbReference>
<feature type="transmembrane region" description="Helical" evidence="5">
    <location>
        <begin position="146"/>
        <end position="165"/>
    </location>
</feature>
<gene>
    <name evidence="8" type="ORF">EG327_000093</name>
    <name evidence="7" type="ORF">EG328_004683</name>
</gene>
<comment type="subcellular location">
    <subcellularLocation>
        <location evidence="1">Endomembrane system</location>
        <topology evidence="1">Multi-pass membrane protein</topology>
    </subcellularLocation>
</comment>
<evidence type="ECO:0000256" key="2">
    <source>
        <dbReference type="ARBA" id="ARBA00022692"/>
    </source>
</evidence>
<sequence>MATETQIDSEFMVEPYNPIYNPFDSKPILVNQCKSYDRDVFTERPWLGPLLFDNNSSDARDHCANERTFLSWLRLSVYMAIVSVAIMCSFHLKKQPTKMERKMALPLGILFWCLAMACMISGVASYCRTVTSYSRRAALVQSGWKTEVVFTIVAAAIVGACVLFISTNATTRSSANMVTVQ</sequence>
<dbReference type="GO" id="GO:0012505">
    <property type="term" value="C:endomembrane system"/>
    <property type="evidence" value="ECO:0007669"/>
    <property type="project" value="UniProtKB-SubCell"/>
</dbReference>
<accession>A0A8H3UNI0</accession>
<keyword evidence="10" id="KW-1185">Reference proteome</keyword>
<feature type="transmembrane region" description="Helical" evidence="5">
    <location>
        <begin position="75"/>
        <end position="92"/>
    </location>
</feature>
<dbReference type="Proteomes" id="UP000447873">
    <property type="component" value="Unassembled WGS sequence"/>
</dbReference>
<feature type="domain" description="DUF202" evidence="6">
    <location>
        <begin position="60"/>
        <end position="130"/>
    </location>
</feature>
<dbReference type="OrthoDB" id="5525680at2759"/>
<dbReference type="InterPro" id="IPR003807">
    <property type="entry name" value="DUF202"/>
</dbReference>
<evidence type="ECO:0000313" key="7">
    <source>
        <dbReference type="EMBL" id="KAE9972915.1"/>
    </source>
</evidence>
<evidence type="ECO:0000313" key="9">
    <source>
        <dbReference type="Proteomes" id="UP000447873"/>
    </source>
</evidence>
<dbReference type="AlphaFoldDB" id="A0A8H3UNI0"/>
<evidence type="ECO:0000259" key="6">
    <source>
        <dbReference type="Pfam" id="PF02656"/>
    </source>
</evidence>
<keyword evidence="4 5" id="KW-0472">Membrane</keyword>
<comment type="caution">
    <text evidence="7">The sequence shown here is derived from an EMBL/GenBank/DDBJ whole genome shotgun (WGS) entry which is preliminary data.</text>
</comment>